<evidence type="ECO:0000313" key="1">
    <source>
        <dbReference type="EMBL" id="AFJ47813.1"/>
    </source>
</evidence>
<dbReference type="Proteomes" id="UP000001955">
    <property type="component" value="Chromosome"/>
</dbReference>
<reference evidence="1 2" key="1">
    <citation type="journal article" date="2012" name="J. Bacteriol.">
        <title>Complete genome sequence of the B12-producing Shimwellia blattae strain DSM 4481, isolated from a cockroach.</title>
        <authorList>
            <person name="Brzuszkiewicz E."/>
            <person name="Waschkowitz T."/>
            <person name="Wiezer A."/>
            <person name="Daniel R."/>
        </authorList>
    </citation>
    <scope>NUCLEOTIDE SEQUENCE [LARGE SCALE GENOMIC DNA]</scope>
    <source>
        <strain evidence="2">ATCC 29907 / DSM 4481 / JCM 1650 / NBRC 105725 / CDC 9005-74</strain>
    </source>
</reference>
<dbReference type="EMBL" id="CP001560">
    <property type="protein sequence ID" value="AFJ47813.1"/>
    <property type="molecule type" value="Genomic_DNA"/>
</dbReference>
<accession>I2BBA9</accession>
<sequence>MGNFCNHSYYFSAIYMGDRQARRLSEPEARPAARPVIFSSASTANVAARFILPSVHYLQG</sequence>
<dbReference type="HOGENOM" id="CLU_2939278_0_0_6"/>
<evidence type="ECO:0000313" key="2">
    <source>
        <dbReference type="Proteomes" id="UP000001955"/>
    </source>
</evidence>
<dbReference type="AlphaFoldDB" id="I2BBA9"/>
<protein>
    <submittedName>
        <fullName evidence="1">Uncharacterized protein</fullName>
    </submittedName>
</protein>
<dbReference type="PATRIC" id="fig|630626.3.peg.2657"/>
<dbReference type="KEGG" id="ebt:EBL_c27420"/>
<proteinExistence type="predicted"/>
<organism evidence="1 2">
    <name type="scientific">Shimwellia blattae (strain ATCC 29907 / DSM 4481 / JCM 1650 / NBRC 105725 / CDC 9005-74)</name>
    <name type="common">Escherichia blattae</name>
    <dbReference type="NCBI Taxonomy" id="630626"/>
    <lineage>
        <taxon>Bacteria</taxon>
        <taxon>Pseudomonadati</taxon>
        <taxon>Pseudomonadota</taxon>
        <taxon>Gammaproteobacteria</taxon>
        <taxon>Enterobacterales</taxon>
        <taxon>Enterobacteriaceae</taxon>
        <taxon>Shimwellia</taxon>
    </lineage>
</organism>
<dbReference type="STRING" id="630626.EBL_c27420"/>
<keyword evidence="2" id="KW-1185">Reference proteome</keyword>
<gene>
    <name evidence="1" type="ordered locus">EBL_c27420</name>
</gene>
<name>I2BBA9_SHIBC</name>